<feature type="domain" description="AAA+ ATPase" evidence="10">
    <location>
        <begin position="86"/>
        <end position="232"/>
    </location>
</feature>
<dbReference type="SMART" id="SM00382">
    <property type="entry name" value="AAA"/>
    <property type="match status" value="1"/>
</dbReference>
<dbReference type="GO" id="GO:0003887">
    <property type="term" value="F:DNA-directed DNA polymerase activity"/>
    <property type="evidence" value="ECO:0007669"/>
    <property type="project" value="UniProtKB-KW"/>
</dbReference>
<evidence type="ECO:0000313" key="11">
    <source>
        <dbReference type="EMBL" id="SUZ92128.1"/>
    </source>
</evidence>
<dbReference type="PANTHER" id="PTHR11669:SF0">
    <property type="entry name" value="PROTEIN STICHEL-LIKE 2"/>
    <property type="match status" value="1"/>
</dbReference>
<dbReference type="EMBL" id="UINC01002034">
    <property type="protein sequence ID" value="SUZ92128.1"/>
    <property type="molecule type" value="Genomic_DNA"/>
</dbReference>
<dbReference type="GO" id="GO:0006261">
    <property type="term" value="P:DNA-templated DNA replication"/>
    <property type="evidence" value="ECO:0007669"/>
    <property type="project" value="TreeGrafter"/>
</dbReference>
<dbReference type="InterPro" id="IPR003593">
    <property type="entry name" value="AAA+_ATPase"/>
</dbReference>
<dbReference type="InterPro" id="IPR045085">
    <property type="entry name" value="HLD_clamp_pol_III_gamma_tau"/>
</dbReference>
<evidence type="ECO:0000256" key="5">
    <source>
        <dbReference type="ARBA" id="ARBA00022833"/>
    </source>
</evidence>
<comment type="catalytic activity">
    <reaction evidence="8">
        <text>DNA(n) + a 2'-deoxyribonucleoside 5'-triphosphate = DNA(n+1) + diphosphate</text>
        <dbReference type="Rhea" id="RHEA:22508"/>
        <dbReference type="Rhea" id="RHEA-COMP:17339"/>
        <dbReference type="Rhea" id="RHEA-COMP:17340"/>
        <dbReference type="ChEBI" id="CHEBI:33019"/>
        <dbReference type="ChEBI" id="CHEBI:61560"/>
        <dbReference type="ChEBI" id="CHEBI:173112"/>
        <dbReference type="EC" id="2.7.7.7"/>
    </reaction>
</comment>
<dbReference type="GO" id="GO:0005524">
    <property type="term" value="F:ATP binding"/>
    <property type="evidence" value="ECO:0007669"/>
    <property type="project" value="UniProtKB-KW"/>
</dbReference>
<dbReference type="PANTHER" id="PTHR11669">
    <property type="entry name" value="REPLICATION FACTOR C / DNA POLYMERASE III GAMMA-TAU SUBUNIT"/>
    <property type="match status" value="1"/>
</dbReference>
<accession>A0A381RMF3</accession>
<dbReference type="SUPFAM" id="SSF52540">
    <property type="entry name" value="P-loop containing nucleoside triphosphate hydrolases"/>
    <property type="match status" value="1"/>
</dbReference>
<dbReference type="NCBIfam" id="TIGR02397">
    <property type="entry name" value="dnaX_nterm"/>
    <property type="match status" value="1"/>
</dbReference>
<name>A0A381RMF3_9ZZZZ</name>
<dbReference type="InterPro" id="IPR027417">
    <property type="entry name" value="P-loop_NTPase"/>
</dbReference>
<keyword evidence="7" id="KW-0808">Transferase</keyword>
<dbReference type="Pfam" id="PF13177">
    <property type="entry name" value="DNA_pol3_delta2"/>
    <property type="match status" value="1"/>
</dbReference>
<keyword evidence="6" id="KW-0067">ATP-binding</keyword>
<keyword evidence="3" id="KW-0479">Metal-binding</keyword>
<evidence type="ECO:0000259" key="10">
    <source>
        <dbReference type="SMART" id="SM00382"/>
    </source>
</evidence>
<keyword evidence="7" id="KW-0548">Nucleotidyltransferase</keyword>
<dbReference type="CDD" id="cd00009">
    <property type="entry name" value="AAA"/>
    <property type="match status" value="1"/>
</dbReference>
<protein>
    <recommendedName>
        <fullName evidence="2">DNA-directed DNA polymerase</fullName>
        <ecNumber evidence="2">2.7.7.7</ecNumber>
    </recommendedName>
</protein>
<dbReference type="AlphaFoldDB" id="A0A381RMF3"/>
<comment type="similarity">
    <text evidence="1">Belongs to the DnaX/STICHEL family.</text>
</comment>
<evidence type="ECO:0000256" key="7">
    <source>
        <dbReference type="ARBA" id="ARBA00022932"/>
    </source>
</evidence>
<evidence type="ECO:0000256" key="8">
    <source>
        <dbReference type="ARBA" id="ARBA00049244"/>
    </source>
</evidence>
<dbReference type="Gene3D" id="3.40.50.300">
    <property type="entry name" value="P-loop containing nucleotide triphosphate hydrolases"/>
    <property type="match status" value="1"/>
</dbReference>
<feature type="compositionally biased region" description="Basic and acidic residues" evidence="9">
    <location>
        <begin position="31"/>
        <end position="47"/>
    </location>
</feature>
<reference evidence="11" key="1">
    <citation type="submission" date="2018-05" db="EMBL/GenBank/DDBJ databases">
        <authorList>
            <person name="Lanie J.A."/>
            <person name="Ng W.-L."/>
            <person name="Kazmierczak K.M."/>
            <person name="Andrzejewski T.M."/>
            <person name="Davidsen T.M."/>
            <person name="Wayne K.J."/>
            <person name="Tettelin H."/>
            <person name="Glass J.I."/>
            <person name="Rusch D."/>
            <person name="Podicherti R."/>
            <person name="Tsui H.-C.T."/>
            <person name="Winkler M.E."/>
        </authorList>
    </citation>
    <scope>NUCLEOTIDE SEQUENCE</scope>
</reference>
<sequence length="296" mass="33154">MNQSNEDINEEKVFTSTVEDDNQDTFLGSEKSSKKNPESLPPDELKAKGDQYKVLARKYRPQKFEDLLGQETMVQILRNAFSSGRIAHAFMLTGVRGVGKTTTARLLARSLNYKSSKVDEPTIDFSESGDHCQEIMESRHIDVMEMDAASRTGIADIREILDSINYSTASARYKIYIIDEVHMLSKSAFNGLLKTLEEPPEHVKFIFATTEVHKVPLTILSRCQRFDLRQLNEELMLKLLSKVTEDEGAKINEGSLKLIGRAADGSARDGLSLLDQAITLSAGNEDFDVNSVRDML</sequence>
<dbReference type="GO" id="GO:0046872">
    <property type="term" value="F:metal ion binding"/>
    <property type="evidence" value="ECO:0007669"/>
    <property type="project" value="UniProtKB-KW"/>
</dbReference>
<dbReference type="CDD" id="cd18137">
    <property type="entry name" value="HLD_clamp_pol_III_gamma_tau"/>
    <property type="match status" value="1"/>
</dbReference>
<proteinExistence type="inferred from homology"/>
<keyword evidence="5" id="KW-0862">Zinc</keyword>
<keyword evidence="4" id="KW-0547">Nucleotide-binding</keyword>
<evidence type="ECO:0000256" key="6">
    <source>
        <dbReference type="ARBA" id="ARBA00022840"/>
    </source>
</evidence>
<dbReference type="Pfam" id="PF22608">
    <property type="entry name" value="DNAX_ATPase_lid"/>
    <property type="match status" value="1"/>
</dbReference>
<organism evidence="11">
    <name type="scientific">marine metagenome</name>
    <dbReference type="NCBI Taxonomy" id="408172"/>
    <lineage>
        <taxon>unclassified sequences</taxon>
        <taxon>metagenomes</taxon>
        <taxon>ecological metagenomes</taxon>
    </lineage>
</organism>
<evidence type="ECO:0000256" key="9">
    <source>
        <dbReference type="SAM" id="MobiDB-lite"/>
    </source>
</evidence>
<gene>
    <name evidence="11" type="ORF">METZ01_LOCUS44982</name>
</gene>
<keyword evidence="7" id="KW-0239">DNA-directed DNA polymerase</keyword>
<evidence type="ECO:0000256" key="2">
    <source>
        <dbReference type="ARBA" id="ARBA00012417"/>
    </source>
</evidence>
<dbReference type="EC" id="2.7.7.7" evidence="2"/>
<dbReference type="Gene3D" id="1.10.8.60">
    <property type="match status" value="1"/>
</dbReference>
<dbReference type="FunFam" id="3.40.50.300:FF:000014">
    <property type="entry name" value="DNA polymerase III subunit gamma/tau"/>
    <property type="match status" value="1"/>
</dbReference>
<evidence type="ECO:0000256" key="3">
    <source>
        <dbReference type="ARBA" id="ARBA00022723"/>
    </source>
</evidence>
<dbReference type="GO" id="GO:0009360">
    <property type="term" value="C:DNA polymerase III complex"/>
    <property type="evidence" value="ECO:0007669"/>
    <property type="project" value="InterPro"/>
</dbReference>
<dbReference type="InterPro" id="IPR050238">
    <property type="entry name" value="DNA_Rep/Repair_Clamp_Loader"/>
</dbReference>
<evidence type="ECO:0000256" key="1">
    <source>
        <dbReference type="ARBA" id="ARBA00006360"/>
    </source>
</evidence>
<feature type="region of interest" description="Disordered" evidence="9">
    <location>
        <begin position="1"/>
        <end position="47"/>
    </location>
</feature>
<feature type="non-terminal residue" evidence="11">
    <location>
        <position position="296"/>
    </location>
</feature>
<dbReference type="InterPro" id="IPR012763">
    <property type="entry name" value="DNA_pol_III_sug/sutau_N"/>
</dbReference>
<evidence type="ECO:0000256" key="4">
    <source>
        <dbReference type="ARBA" id="ARBA00022741"/>
    </source>
</evidence>